<dbReference type="PANTHER" id="PTHR42999:SF1">
    <property type="entry name" value="PENTAPEPTIDE REPEAT-CONTAINING PROTEIN"/>
    <property type="match status" value="1"/>
</dbReference>
<accession>A0ABR7V4E9</accession>
<dbReference type="RefSeq" id="WP_188244701.1">
    <property type="nucleotide sequence ID" value="NZ_JABTCF010000011.1"/>
</dbReference>
<dbReference type="InterPro" id="IPR001646">
    <property type="entry name" value="5peptide_repeat"/>
</dbReference>
<evidence type="ECO:0000313" key="1">
    <source>
        <dbReference type="EMBL" id="MBD0779245.1"/>
    </source>
</evidence>
<protein>
    <submittedName>
        <fullName evidence="1">Pentapeptide repeat-containing protein</fullName>
    </submittedName>
</protein>
<dbReference type="InterPro" id="IPR052949">
    <property type="entry name" value="PA_immunity-related"/>
</dbReference>
<name>A0ABR7V4E9_9FLAO</name>
<reference evidence="1" key="1">
    <citation type="submission" date="2020-05" db="EMBL/GenBank/DDBJ databases">
        <title>The draft genome sequence of Maribacter sp. ANRC-HE7.</title>
        <authorList>
            <person name="Mu L."/>
        </authorList>
    </citation>
    <scope>NUCLEOTIDE SEQUENCE</scope>
    <source>
        <strain evidence="1">ANRC-HE7</strain>
    </source>
</reference>
<organism evidence="1 2">
    <name type="scientific">Maribacter aquimaris</name>
    <dbReference type="NCBI Taxonomy" id="2737171"/>
    <lineage>
        <taxon>Bacteria</taxon>
        <taxon>Pseudomonadati</taxon>
        <taxon>Bacteroidota</taxon>
        <taxon>Flavobacteriia</taxon>
        <taxon>Flavobacteriales</taxon>
        <taxon>Flavobacteriaceae</taxon>
        <taxon>Maribacter</taxon>
    </lineage>
</organism>
<dbReference type="Gene3D" id="2.160.20.80">
    <property type="entry name" value="E3 ubiquitin-protein ligase SopA"/>
    <property type="match status" value="1"/>
</dbReference>
<dbReference type="PANTHER" id="PTHR42999">
    <property type="entry name" value="ANTIBIOTIC RESISTANCE PROTEIN MCBG"/>
    <property type="match status" value="1"/>
</dbReference>
<sequence>MNKPFIADQTFKGKDYRTDRLSKGEYENCIFENCDFSEGYLDNQHFMECQFLDCNLSNTNLGQTVLNDVHFTRCKMMGVKFENCNDFLMSFGFSNCVLNFSSFYKMALGAIQFDDCKLIEVDFTETDLSGASLDECDLEKAIFYDTVLEKTDLTTAYNFSIDPERNQIKKAKFSKANIVGLLTKYNIVIEN</sequence>
<keyword evidence="2" id="KW-1185">Reference proteome</keyword>
<evidence type="ECO:0000313" key="2">
    <source>
        <dbReference type="Proteomes" id="UP001166021"/>
    </source>
</evidence>
<dbReference type="Proteomes" id="UP001166021">
    <property type="component" value="Unassembled WGS sequence"/>
</dbReference>
<dbReference type="SUPFAM" id="SSF141571">
    <property type="entry name" value="Pentapeptide repeat-like"/>
    <property type="match status" value="1"/>
</dbReference>
<gene>
    <name evidence="1" type="ORF">HPE56_15700</name>
</gene>
<dbReference type="EMBL" id="JABTCF010000011">
    <property type="protein sequence ID" value="MBD0779245.1"/>
    <property type="molecule type" value="Genomic_DNA"/>
</dbReference>
<comment type="caution">
    <text evidence="1">The sequence shown here is derived from an EMBL/GenBank/DDBJ whole genome shotgun (WGS) entry which is preliminary data.</text>
</comment>
<dbReference type="Pfam" id="PF13599">
    <property type="entry name" value="Pentapeptide_4"/>
    <property type="match status" value="2"/>
</dbReference>
<proteinExistence type="predicted"/>